<feature type="domain" description="Mediator complex subunit MED14 N-terminal" evidence="2">
    <location>
        <begin position="42"/>
        <end position="214"/>
    </location>
</feature>
<dbReference type="EMBL" id="JH604634">
    <property type="protein sequence ID" value="EHY66044.1"/>
    <property type="molecule type" value="Genomic_DNA"/>
</dbReference>
<evidence type="ECO:0000313" key="3">
    <source>
        <dbReference type="EMBL" id="EHY66044.1"/>
    </source>
</evidence>
<keyword evidence="1" id="KW-0539">Nucleus</keyword>
<keyword evidence="1" id="KW-0010">Activator</keyword>
<comment type="function">
    <text evidence="1">Component of the Mediator complex, a coactivator involved in the regulated transcription of nearly all RNA polymerase II-dependent genes. Mediator functions as a bridge to convey information from gene-specific regulatory proteins to the basal RNA polymerase II transcription machinery. Mediator is recruited to promoters by direct interactions with regulatory proteins and serves as a scaffold for the assembly of a functional preinitiation complex with RNA polymerase II and the general transcription factors.</text>
</comment>
<proteinExistence type="inferred from homology"/>
<comment type="similarity">
    <text evidence="1">Belongs to the Mediator complex subunit 14 family.</text>
</comment>
<comment type="subunit">
    <text evidence="1">Component of the Mediator complex.</text>
</comment>
<evidence type="ECO:0000259" key="2">
    <source>
        <dbReference type="Pfam" id="PF08638"/>
    </source>
</evidence>
<dbReference type="GO" id="GO:0003712">
    <property type="term" value="F:transcription coregulator activity"/>
    <property type="evidence" value="ECO:0007669"/>
    <property type="project" value="UniProtKB-UniRule"/>
</dbReference>
<dbReference type="GO" id="GO:0016592">
    <property type="term" value="C:mediator complex"/>
    <property type="evidence" value="ECO:0007669"/>
    <property type="project" value="UniProtKB-UniRule"/>
</dbReference>
<dbReference type="Pfam" id="PF08638">
    <property type="entry name" value="Med14"/>
    <property type="match status" value="1"/>
</dbReference>
<keyword evidence="1" id="KW-0804">Transcription</keyword>
<organism evidence="3">
    <name type="scientific">Nematocida ausubeli (strain ATCC PRA-371 / ERTm2)</name>
    <name type="common">Nematode killer fungus</name>
    <dbReference type="NCBI Taxonomy" id="1913371"/>
    <lineage>
        <taxon>Eukaryota</taxon>
        <taxon>Fungi</taxon>
        <taxon>Fungi incertae sedis</taxon>
        <taxon>Microsporidia</taxon>
        <taxon>Nematocida</taxon>
    </lineage>
</organism>
<accession>H8ZAZ1</accession>
<name>H8ZAZ1_NEMA1</name>
<dbReference type="HOGENOM" id="CLU_341017_0_0_1"/>
<evidence type="ECO:0000256" key="1">
    <source>
        <dbReference type="RuleBase" id="RU365082"/>
    </source>
</evidence>
<gene>
    <name evidence="3" type="ORF">NERG_00740</name>
</gene>
<dbReference type="AlphaFoldDB" id="H8ZAZ1"/>
<keyword evidence="1" id="KW-0805">Transcription regulation</keyword>
<reference evidence="3" key="1">
    <citation type="submission" date="2011-03" db="EMBL/GenBank/DDBJ databases">
        <title>The Genome Sequence of Nematocida sp1 strain ERTm2.</title>
        <authorList>
            <consortium name="The Broad Institute Genome Sequencing Platform"/>
            <consortium name="The Broad Institute Genome Sequencing Center for Infectious Disease"/>
            <person name="Cuomo C."/>
            <person name="Troemel E."/>
            <person name="Young S.K."/>
            <person name="Zeng Q."/>
            <person name="Gargeya S."/>
            <person name="Fitzgerald M."/>
            <person name="Haas B."/>
            <person name="Abouelleil A."/>
            <person name="Alvarado L."/>
            <person name="Arachchi H.M."/>
            <person name="Berlin A."/>
            <person name="Brown A."/>
            <person name="Chapman S.B."/>
            <person name="Chen Z."/>
            <person name="Dunbar C."/>
            <person name="Freedman E."/>
            <person name="Gearin G."/>
            <person name="Gellesch M."/>
            <person name="Goldberg J."/>
            <person name="Griggs A."/>
            <person name="Gujja S."/>
            <person name="Heilman E.R."/>
            <person name="Heiman D."/>
            <person name="Howarth C."/>
            <person name="Larson L."/>
            <person name="Lui A."/>
            <person name="MacDonald P.J.P."/>
            <person name="Mehta T."/>
            <person name="Montmayeur A."/>
            <person name="Murphy C."/>
            <person name="Neiman D."/>
            <person name="Pearson M."/>
            <person name="Priest M."/>
            <person name="Roberts A."/>
            <person name="Saif S."/>
            <person name="Shea T."/>
            <person name="Shenoy N."/>
            <person name="Sisk P."/>
            <person name="Stolte C."/>
            <person name="Sykes S."/>
            <person name="White J."/>
            <person name="Yandava C."/>
            <person name="Wortman J."/>
            <person name="Nusbaum C."/>
            <person name="Birren B."/>
        </authorList>
    </citation>
    <scope>NUCLEOTIDE SEQUENCE</scope>
    <source>
        <strain evidence="3">ERTm2</strain>
    </source>
</reference>
<dbReference type="InterPro" id="IPR055122">
    <property type="entry name" value="Med14_N"/>
</dbReference>
<dbReference type="Proteomes" id="UP000005622">
    <property type="component" value="Unassembled WGS sequence"/>
</dbReference>
<comment type="subcellular location">
    <subcellularLocation>
        <location evidence="1">Nucleus</location>
    </subcellularLocation>
</comment>
<sequence>MKVRVKLSPKRESLNVRISTIILNQIEPKTTSINEIILNKMKYLLNHIYLINIEDVKEQEKRRQLIRLYIKETNEIIKIVTMVLAIKHSHKINSLERKILRLQKYNMEQEELADKLVYLCNDLKMGVSSSFDVSKAFSVLLTGKSDFSTEIIRMAETLSKENEVNPGENSIGTIKDEDIENYRRLDQMLILNVKRSGIWNNENVSYTVKNGVLELFSYGFKSKLILMMVNNLYTWQVLSIKHLDDTKNIPIKGIVFNNTIKEIVHMTKYTDSVIKIEEIFKILRNRADSKIFDMEITGTTKSFTATILGIFKISFTVGSSWDGPGIICHAAYKSTRKLVRDDFIERSFSVLNENLKSTISEHARISFEKGLFYKDKPIFTLRDLQKEAQQETGIHRINIPGVIIKEKTNIIYAGRALQLNIYMRMNGNVFVGLHWSADKKMARIFYGLHQSGTLQTGTELPIRYINPVGSNIQIEKTEEKNQNEQKNNNLNNGNYHIESIPEDIPGSFILETPSSSSNLINRILQTPQHILLAVSAFYTAQKNKFTVPFRLVIKETGIFLIFPEITVYLGAVEGNNINMKIISPRVNIQDSLSLDIFLQIIWLAIVAQVPGRISVHGKLHEDGSLTLHDNISLTVTYSNRSLVASSSNSIACAWADSVLREHSRAAYISFFANHKILLFPGLITTLPLHGTLGGSLQKTCKTSILYKVSQKIEVFWEERSSEIEESMKDIPKISQSEKSAVFQLEYLEKVLTVISKLLSIERLQVLGSSVRIQTESQEYAVYKMELSGHKLKAQRIEGNIFVSEAIITDILENSPCPDRTLLEHNLYLTLQE</sequence>
<protein>
    <recommendedName>
        <fullName evidence="1">Mediator of RNA polymerase II transcription subunit 14</fullName>
    </recommendedName>
    <alternativeName>
        <fullName evidence="1">Mediator complex subunit 14</fullName>
    </alternativeName>
</protein>